<dbReference type="InterPro" id="IPR046349">
    <property type="entry name" value="C1-like_sf"/>
</dbReference>
<evidence type="ECO:0000259" key="9">
    <source>
        <dbReference type="PROSITE" id="PS50238"/>
    </source>
</evidence>
<dbReference type="Gene3D" id="3.30.60.20">
    <property type="match status" value="1"/>
</dbReference>
<feature type="compositionally biased region" description="Polar residues" evidence="7">
    <location>
        <begin position="1100"/>
        <end position="1114"/>
    </location>
</feature>
<feature type="compositionally biased region" description="Polar residues" evidence="7">
    <location>
        <begin position="20"/>
        <end position="31"/>
    </location>
</feature>
<feature type="compositionally biased region" description="Basic and acidic residues" evidence="7">
    <location>
        <begin position="1694"/>
        <end position="1767"/>
    </location>
</feature>
<evidence type="ECO:0000256" key="7">
    <source>
        <dbReference type="SAM" id="MobiDB-lite"/>
    </source>
</evidence>
<feature type="compositionally biased region" description="Polar residues" evidence="7">
    <location>
        <begin position="1530"/>
        <end position="1541"/>
    </location>
</feature>
<evidence type="ECO:0000256" key="1">
    <source>
        <dbReference type="ARBA" id="ARBA00022468"/>
    </source>
</evidence>
<evidence type="ECO:0000259" key="10">
    <source>
        <dbReference type="PROSITE" id="PS51741"/>
    </source>
</evidence>
<feature type="compositionally biased region" description="Polar residues" evidence="7">
    <location>
        <begin position="1599"/>
        <end position="1612"/>
    </location>
</feature>
<dbReference type="InterPro" id="IPR054713">
    <property type="entry name" value="GMIP/FCHO2-like_FCH"/>
</dbReference>
<feature type="compositionally biased region" description="Acidic residues" evidence="7">
    <location>
        <begin position="1415"/>
        <end position="1426"/>
    </location>
</feature>
<keyword evidence="3" id="KW-0863">Zinc-finger</keyword>
<dbReference type="Pfam" id="PF24235">
    <property type="entry name" value="RHG29_45_N"/>
    <property type="match status" value="1"/>
</dbReference>
<feature type="compositionally biased region" description="Basic and acidic residues" evidence="7">
    <location>
        <begin position="731"/>
        <end position="741"/>
    </location>
</feature>
<dbReference type="Pfam" id="PF00620">
    <property type="entry name" value="RhoGAP"/>
    <property type="match status" value="1"/>
</dbReference>
<feature type="region of interest" description="Disordered" evidence="7">
    <location>
        <begin position="1412"/>
        <end position="1804"/>
    </location>
</feature>
<dbReference type="InterPro" id="IPR031160">
    <property type="entry name" value="F_BAR_dom"/>
</dbReference>
<feature type="compositionally biased region" description="Basic and acidic residues" evidence="7">
    <location>
        <begin position="1286"/>
        <end position="1305"/>
    </location>
</feature>
<evidence type="ECO:0000259" key="8">
    <source>
        <dbReference type="PROSITE" id="PS50081"/>
    </source>
</evidence>
<feature type="region of interest" description="Disordered" evidence="7">
    <location>
        <begin position="626"/>
        <end position="773"/>
    </location>
</feature>
<feature type="compositionally biased region" description="Basic and acidic residues" evidence="7">
    <location>
        <begin position="1443"/>
        <end position="1455"/>
    </location>
</feature>
<dbReference type="PANTHER" id="PTHR15228">
    <property type="entry name" value="SPERMATHECAL PHYSIOLOGY VARIANT"/>
    <property type="match status" value="1"/>
</dbReference>
<feature type="compositionally biased region" description="Low complexity" evidence="7">
    <location>
        <begin position="1773"/>
        <end position="1782"/>
    </location>
</feature>
<proteinExistence type="predicted"/>
<feature type="compositionally biased region" description="Acidic residues" evidence="7">
    <location>
        <begin position="298"/>
        <end position="321"/>
    </location>
</feature>
<feature type="compositionally biased region" description="Low complexity" evidence="7">
    <location>
        <begin position="667"/>
        <end position="678"/>
    </location>
</feature>
<dbReference type="Gene3D" id="1.10.555.10">
    <property type="entry name" value="Rho GTPase activation protein"/>
    <property type="match status" value="1"/>
</dbReference>
<keyword evidence="5 6" id="KW-0175">Coiled coil</keyword>
<evidence type="ECO:0000256" key="3">
    <source>
        <dbReference type="ARBA" id="ARBA00022771"/>
    </source>
</evidence>
<evidence type="ECO:0000256" key="5">
    <source>
        <dbReference type="ARBA" id="ARBA00023054"/>
    </source>
</evidence>
<dbReference type="SUPFAM" id="SSF57889">
    <property type="entry name" value="Cysteine-rich domain"/>
    <property type="match status" value="1"/>
</dbReference>
<feature type="region of interest" description="Disordered" evidence="7">
    <location>
        <begin position="1190"/>
        <end position="1340"/>
    </location>
</feature>
<dbReference type="InterPro" id="IPR008936">
    <property type="entry name" value="Rho_GTPase_activation_prot"/>
</dbReference>
<dbReference type="PANTHER" id="PTHR15228:SF25">
    <property type="entry name" value="F-BAR DOMAIN-CONTAINING PROTEIN"/>
    <property type="match status" value="1"/>
</dbReference>
<comment type="caution">
    <text evidence="11">The sequence shown here is derived from an EMBL/GenBank/DDBJ whole genome shotgun (WGS) entry which is preliminary data.</text>
</comment>
<feature type="compositionally biased region" description="Low complexity" evidence="7">
    <location>
        <begin position="1640"/>
        <end position="1651"/>
    </location>
</feature>
<keyword evidence="12" id="KW-1185">Reference proteome</keyword>
<gene>
    <name evidence="11" type="ORF">PLOB_00012172</name>
</gene>
<feature type="compositionally biased region" description="Basic and acidic residues" evidence="7">
    <location>
        <begin position="1217"/>
        <end position="1226"/>
    </location>
</feature>
<dbReference type="PROSITE" id="PS00479">
    <property type="entry name" value="ZF_DAG_PE_1"/>
    <property type="match status" value="1"/>
</dbReference>
<feature type="compositionally biased region" description="Acidic residues" evidence="7">
    <location>
        <begin position="1794"/>
        <end position="1804"/>
    </location>
</feature>
<dbReference type="InterPro" id="IPR001060">
    <property type="entry name" value="FCH_dom"/>
</dbReference>
<feature type="domain" description="F-BAR" evidence="10">
    <location>
        <begin position="345"/>
        <end position="599"/>
    </location>
</feature>
<feature type="compositionally biased region" description="Polar residues" evidence="7">
    <location>
        <begin position="761"/>
        <end position="771"/>
    </location>
</feature>
<dbReference type="PROSITE" id="PS51741">
    <property type="entry name" value="F_BAR"/>
    <property type="match status" value="1"/>
</dbReference>
<dbReference type="InterPro" id="IPR000198">
    <property type="entry name" value="RhoGAP_dom"/>
</dbReference>
<keyword evidence="2" id="KW-0479">Metal-binding</keyword>
<dbReference type="Proteomes" id="UP001159405">
    <property type="component" value="Unassembled WGS sequence"/>
</dbReference>
<feature type="region of interest" description="Disordered" evidence="7">
    <location>
        <begin position="122"/>
        <end position="141"/>
    </location>
</feature>
<feature type="region of interest" description="Disordered" evidence="7">
    <location>
        <begin position="497"/>
        <end position="517"/>
    </location>
</feature>
<dbReference type="CDD" id="cd20816">
    <property type="entry name" value="C1_GMIP-like"/>
    <property type="match status" value="1"/>
</dbReference>
<feature type="compositionally biased region" description="Polar residues" evidence="7">
    <location>
        <begin position="626"/>
        <end position="652"/>
    </location>
</feature>
<evidence type="ECO:0000256" key="4">
    <source>
        <dbReference type="ARBA" id="ARBA00022833"/>
    </source>
</evidence>
<dbReference type="PROSITE" id="PS50238">
    <property type="entry name" value="RHOGAP"/>
    <property type="match status" value="1"/>
</dbReference>
<feature type="compositionally biased region" description="Low complexity" evidence="7">
    <location>
        <begin position="1129"/>
        <end position="1149"/>
    </location>
</feature>
<dbReference type="PROSITE" id="PS50081">
    <property type="entry name" value="ZF_DAG_PE_2"/>
    <property type="match status" value="1"/>
</dbReference>
<keyword evidence="4" id="KW-0862">Zinc</keyword>
<feature type="compositionally biased region" description="Basic and acidic residues" evidence="7">
    <location>
        <begin position="322"/>
        <end position="342"/>
    </location>
</feature>
<dbReference type="InterPro" id="IPR027267">
    <property type="entry name" value="AH/BAR_dom_sf"/>
</dbReference>
<feature type="compositionally biased region" description="Low complexity" evidence="7">
    <location>
        <begin position="695"/>
        <end position="713"/>
    </location>
</feature>
<dbReference type="SMART" id="SM00055">
    <property type="entry name" value="FCH"/>
    <property type="match status" value="1"/>
</dbReference>
<dbReference type="Gene3D" id="1.20.1270.60">
    <property type="entry name" value="Arfaptin homology (AH) domain/BAR domain"/>
    <property type="match status" value="1"/>
</dbReference>
<evidence type="ECO:0000313" key="12">
    <source>
        <dbReference type="Proteomes" id="UP001159405"/>
    </source>
</evidence>
<dbReference type="InterPro" id="IPR057028">
    <property type="entry name" value="RHG29_45_N"/>
</dbReference>
<dbReference type="Pfam" id="PF00130">
    <property type="entry name" value="C1_1"/>
    <property type="match status" value="1"/>
</dbReference>
<feature type="compositionally biased region" description="Polar residues" evidence="7">
    <location>
        <begin position="1462"/>
        <end position="1474"/>
    </location>
</feature>
<reference evidence="11 12" key="1">
    <citation type="submission" date="2022-05" db="EMBL/GenBank/DDBJ databases">
        <authorList>
            <consortium name="Genoscope - CEA"/>
            <person name="William W."/>
        </authorList>
    </citation>
    <scope>NUCLEOTIDE SEQUENCE [LARGE SCALE GENOMIC DNA]</scope>
</reference>
<name>A0ABN8QXK0_9CNID</name>
<organism evidence="11 12">
    <name type="scientific">Porites lobata</name>
    <dbReference type="NCBI Taxonomy" id="104759"/>
    <lineage>
        <taxon>Eukaryota</taxon>
        <taxon>Metazoa</taxon>
        <taxon>Cnidaria</taxon>
        <taxon>Anthozoa</taxon>
        <taxon>Hexacorallia</taxon>
        <taxon>Scleractinia</taxon>
        <taxon>Fungiina</taxon>
        <taxon>Poritidae</taxon>
        <taxon>Porites</taxon>
    </lineage>
</organism>
<feature type="compositionally biased region" description="Basic and acidic residues" evidence="7">
    <location>
        <begin position="1613"/>
        <end position="1639"/>
    </location>
</feature>
<dbReference type="Pfam" id="PF22699">
    <property type="entry name" value="GMIP-like_FCH"/>
    <property type="match status" value="1"/>
</dbReference>
<evidence type="ECO:0000256" key="2">
    <source>
        <dbReference type="ARBA" id="ARBA00022723"/>
    </source>
</evidence>
<feature type="compositionally biased region" description="Basic and acidic residues" evidence="7">
    <location>
        <begin position="1556"/>
        <end position="1567"/>
    </location>
</feature>
<sequence>MSSSVIKARFLTSNKKKAKQGSSGTPPASNAQPPPYLRPLTPETFRKQTSSSPIDAPRAIHVQRSSSPVPSPLHARRSYSSDLNPSALENGAHLSKSVPDLRPGIRHIRSTSQPVPVVSVPVKQSTPAPHRESFSSVSFPDRSNSVNSESSYYTEAVEAPMILQEDIIALTYHVRTFSEALSALRNTFIECEDNPDGDPPEVKAHERLGEVLSVLKGVLNKYQPLHSTDILASAGTLISKVKSHNYEDTSKAPDEFYESIDQLALAFSSSVSDFLMGEQDMVLSESAMSKQHSRSLEDFGDDEDDYDERGYDEDIDDDQDYLEYKDDTKSPEKKESVDTSAEKADELDRALVQLEHGFDIAMQRTKIWAKYSKDIETYVDKRAHLELEYTAKLAKLAQTTRAAITEENYLPFQSIFVTALDQDIDYADNASKTYAQLMSSRFMEPLTNRRNVHERARKDFKDTWAKASKKLNEALVNLKKAKQMYIQKQQELEKEESSSATLSAFSRGNKKKEGDLRKADEAEEVYKYWVNEANARQKELENTKSKVLVELRQLVYQCDQTMKAVTCNYFQMMNALASPAPIQFQTLAESSRNYEPGSQFSEYVRLQQANAPQTVCPVHQFEPYNATMSDKGQPAYSRQNSLFDSRSSQNLEDSVKMSPYNTRRNRSVGSHNVSSSQSPMNAWSHLKENNSDAESTTSRSPPGSPSGSPTASRKQGDIPRAQSLELISSDDGDKGESKRNGPVDPGSHRKRPAKNRPSAGPFQNSRLSSAAETHRLKKLRSASKCRVCDSYVAFNGAECEVCGLTCHKKCLARLNIKCGTYAKVQRRMTTFGVDFQRHLEDSNTDENVPHIISACIDEIDKRGLDVKGIYRVSGVKSRVEKLCQAFENNVYLADLSETPPHVIAAVLKLYLRQLPESLLTFRLYPEFIRIAKESFAVINNNMTCKDASENPDLREEYTKLLGRLREIVMKLPTANRVTAARLIMHLKQVSDHSEANAMPGSNLAIVFGPTLLRPCENEATSTLSTLVEMPHQTRLVELLIASPEVFDLPETDESSSRETPVEKFTPPKTDREGNLFAIQSVRSSGVNPDESYEAEDEASYINTPDTTTSQSPTEISPPVHLRHHHRRPVSVNVPDSSLEPPKSPSPSTGSGLGFGSEFFDLLAKSNNRNDVNERARYTIPEFLLPHESSIPVVRQEDSDIEDEYEDDTTQGTSGSRTPDDDLDPSRRISSPRSSNENLAVDDKANVPSDLADLMSRRSSSHSVAPSVISDFPDSDSLLPDLSDTVKLGKVDNSESIGKPDKDPRLADIQSESPDSRVRTFSSDADAARPRPRTLGLLKRNSDLPGRVQRVDVLDTGFFPIGMKSSLSDTNLNKDPYSIEEEAPFVLASKDVDSSVSPDDSLLTDDLVSFEKGSISDEERETVEDDAAITRIDISEVPPPAEDGVDHKDTLCEETHAPIQSPLIESTINTLSPRKQQPPPVSVKPARSPTVEKRDCAPSESPSPEDAPKVGSRELIVPVMTALQERRASTPDCSTSQSSTDTKVPDRAESPSAEKVGGSDEKRSEAKPMTRSAYTTRISVRDRLQQYQNNLPGKVDSGRKQSASELFNPNPVSSRKEMFEQKERGLYKRVGDMGVRKPRSDSGSGSGSSNGSPKLSRKLLNNSDDKSSTFGAKSPLSGSPKLPRRRLNDNMDGNSAEKTKPVEQEKQAEPRRRERRDQSGKSDHPRSLVPDNLEKRDALKLDLHDGEKDTLSPREIDIPLDHEEMNDRHRPRKSPNSSPRSSRTNVGRSPFPDVSNDEEREPQFV</sequence>
<evidence type="ECO:0000313" key="11">
    <source>
        <dbReference type="EMBL" id="CAH3171759.1"/>
    </source>
</evidence>
<dbReference type="EMBL" id="CALNXK010000167">
    <property type="protein sequence ID" value="CAH3171759.1"/>
    <property type="molecule type" value="Genomic_DNA"/>
</dbReference>
<feature type="compositionally biased region" description="Low complexity" evidence="7">
    <location>
        <begin position="1256"/>
        <end position="1282"/>
    </location>
</feature>
<dbReference type="InterPro" id="IPR002219">
    <property type="entry name" value="PKC_DAG/PE"/>
</dbReference>
<feature type="domain" description="Rho-GAP" evidence="9">
    <location>
        <begin position="833"/>
        <end position="1047"/>
    </location>
</feature>
<feature type="region of interest" description="Disordered" evidence="7">
    <location>
        <begin position="1"/>
        <end position="117"/>
    </location>
</feature>
<feature type="domain" description="Phorbol-ester/DAG-type" evidence="8">
    <location>
        <begin position="773"/>
        <end position="818"/>
    </location>
</feature>
<dbReference type="InterPro" id="IPR051025">
    <property type="entry name" value="RhoGAP"/>
</dbReference>
<dbReference type="SMART" id="SM00109">
    <property type="entry name" value="C1"/>
    <property type="match status" value="1"/>
</dbReference>
<feature type="region of interest" description="Disordered" evidence="7">
    <location>
        <begin position="286"/>
        <end position="342"/>
    </location>
</feature>
<evidence type="ECO:0008006" key="13">
    <source>
        <dbReference type="Google" id="ProtNLM"/>
    </source>
</evidence>
<evidence type="ECO:0000256" key="6">
    <source>
        <dbReference type="PROSITE-ProRule" id="PRU01077"/>
    </source>
</evidence>
<feature type="region of interest" description="Disordered" evidence="7">
    <location>
        <begin position="1047"/>
        <end position="1152"/>
    </location>
</feature>
<dbReference type="SUPFAM" id="SSF103657">
    <property type="entry name" value="BAR/IMD domain-like"/>
    <property type="match status" value="1"/>
</dbReference>
<accession>A0ABN8QXK0</accession>
<dbReference type="SMART" id="SM00324">
    <property type="entry name" value="RhoGAP"/>
    <property type="match status" value="1"/>
</dbReference>
<feature type="compositionally biased region" description="Acidic residues" evidence="7">
    <location>
        <begin position="1198"/>
        <end position="1208"/>
    </location>
</feature>
<keyword evidence="1" id="KW-0343">GTPase activation</keyword>
<protein>
    <recommendedName>
        <fullName evidence="13">Minor histocompatibility protein HA-1</fullName>
    </recommendedName>
</protein>
<dbReference type="SUPFAM" id="SSF48350">
    <property type="entry name" value="GTPase activation domain, GAP"/>
    <property type="match status" value="1"/>
</dbReference>